<dbReference type="EMBL" id="JAARLZ010000002">
    <property type="protein sequence ID" value="NII05458.1"/>
    <property type="molecule type" value="Genomic_DNA"/>
</dbReference>
<dbReference type="AlphaFoldDB" id="A0A7X5U7R8"/>
<reference evidence="1 2" key="1">
    <citation type="submission" date="2020-03" db="EMBL/GenBank/DDBJ databases">
        <authorList>
            <person name="Lai Q."/>
        </authorList>
    </citation>
    <scope>NUCLEOTIDE SEQUENCE [LARGE SCALE GENOMIC DNA]</scope>
    <source>
        <strain evidence="1 2">CCUG 25036</strain>
    </source>
</reference>
<gene>
    <name evidence="1" type="ORF">HBF25_03525</name>
</gene>
<sequence>MIKADVALADLSLEPVWQEGTLAIGDSRITPYAHRMLETVLVHATDRWFITVRERLASRPSSAAFIRHEADDASYARLYEECMLWPLDYLVIEVARAGHRLRVRAGVLGSVPVYCRVADDRVVISWNSADFGTGPMAIDAEVASHWLAMHTMYSARQLYIGVSLLTERASLHVEPGRASYRYPDPMAPTIPSEGVPGQDVIAAFGDALQRAISLRPLEAASTSIELSGGMDSASVATALAAQVRGIASKGILLGGDVRVPQVQRRAIIVERLGLLDDTVDIDAWPPDLGLSPSRPGAYGFYRDFYLEACAALWESARQQGRDVLFTGIGGDELFPTYANEIAQGRKSEAPWASEARRYAEGLLTPSAMSAARSLRTFDAPASPVPATSLMAQACRAPDLLRRGQWPVNPLSDPYLVLFCHRLPAENRRGRETIRQYLQAHLGDDVFPRGYVKETFAGVLPPLISQHEKTLASQLKECALADLGLVDHHAVLALLTTIVETRTHAATSAFTSFLSLERCARQASS</sequence>
<evidence type="ECO:0000313" key="2">
    <source>
        <dbReference type="Proteomes" id="UP000490980"/>
    </source>
</evidence>
<dbReference type="Gene3D" id="3.40.50.620">
    <property type="entry name" value="HUPs"/>
    <property type="match status" value="1"/>
</dbReference>
<organism evidence="1 2">
    <name type="scientific">Luteibacter anthropi</name>
    <dbReference type="NCBI Taxonomy" id="564369"/>
    <lineage>
        <taxon>Bacteria</taxon>
        <taxon>Pseudomonadati</taxon>
        <taxon>Pseudomonadota</taxon>
        <taxon>Gammaproteobacteria</taxon>
        <taxon>Lysobacterales</taxon>
        <taxon>Rhodanobacteraceae</taxon>
        <taxon>Luteibacter</taxon>
    </lineage>
</organism>
<proteinExistence type="predicted"/>
<protein>
    <recommendedName>
        <fullName evidence="3">Asparagine synthetase domain-containing protein</fullName>
    </recommendedName>
</protein>
<accession>A0A7X5U7R8</accession>
<evidence type="ECO:0008006" key="3">
    <source>
        <dbReference type="Google" id="ProtNLM"/>
    </source>
</evidence>
<dbReference type="SUPFAM" id="SSF52402">
    <property type="entry name" value="Adenine nucleotide alpha hydrolases-like"/>
    <property type="match status" value="1"/>
</dbReference>
<keyword evidence="2" id="KW-1185">Reference proteome</keyword>
<evidence type="ECO:0000313" key="1">
    <source>
        <dbReference type="EMBL" id="NII05458.1"/>
    </source>
</evidence>
<dbReference type="InterPro" id="IPR014729">
    <property type="entry name" value="Rossmann-like_a/b/a_fold"/>
</dbReference>
<name>A0A7X5U7R8_9GAMM</name>
<dbReference type="Proteomes" id="UP000490980">
    <property type="component" value="Unassembled WGS sequence"/>
</dbReference>
<comment type="caution">
    <text evidence="1">The sequence shown here is derived from an EMBL/GenBank/DDBJ whole genome shotgun (WGS) entry which is preliminary data.</text>
</comment>